<dbReference type="Proteomes" id="UP001223886">
    <property type="component" value="Unassembled WGS sequence"/>
</dbReference>
<feature type="chain" id="PRO_5046864022" description="Lipoprotein" evidence="2">
    <location>
        <begin position="27"/>
        <end position="280"/>
    </location>
</feature>
<keyword evidence="4" id="KW-1185">Reference proteome</keyword>
<protein>
    <recommendedName>
        <fullName evidence="5">Lipoprotein</fullName>
    </recommendedName>
</protein>
<dbReference type="PROSITE" id="PS51257">
    <property type="entry name" value="PROKAR_LIPOPROTEIN"/>
    <property type="match status" value="1"/>
</dbReference>
<feature type="compositionally biased region" description="Low complexity" evidence="1">
    <location>
        <begin position="93"/>
        <end position="106"/>
    </location>
</feature>
<evidence type="ECO:0000313" key="4">
    <source>
        <dbReference type="Proteomes" id="UP001223886"/>
    </source>
</evidence>
<evidence type="ECO:0000313" key="3">
    <source>
        <dbReference type="EMBL" id="MDP9750642.1"/>
    </source>
</evidence>
<reference evidence="3 4" key="1">
    <citation type="submission" date="2023-07" db="EMBL/GenBank/DDBJ databases">
        <title>Genomic Encyclopedia of Type Strains, Phase IV (KMG-IV): sequencing the most valuable type-strain genomes for metagenomic binning, comparative biology and taxonomic classification.</title>
        <authorList>
            <person name="Goeker M."/>
        </authorList>
    </citation>
    <scope>NUCLEOTIDE SEQUENCE [LARGE SCALE GENOMIC DNA]</scope>
    <source>
        <strain evidence="3 4">DSM 25963</strain>
    </source>
</reference>
<comment type="caution">
    <text evidence="3">The sequence shown here is derived from an EMBL/GenBank/DDBJ whole genome shotgun (WGS) entry which is preliminary data.</text>
</comment>
<sequence>MNKNKLFQSVAALLIAVGIFSLTACSKQTTSTASSSTKQTTSTASSSTKQTTVYGKVTAINGKKITIALGTLNQRGGNQKSITFSNDNASNESTVSNNNASNGNTSTDDDAPQGAPPSGNNAPPHEVNDADGVSTATIESSDNNAQQGTPPGGRIGRAPELLTLTGESKTFTILDTTTITKQNAKPGENSSNNSNENTASIDDITVGSILKVTYYSDSDEVISIEILGGDQPGGGQPAGDTAELIGTGLYTLNSGSTTKSNETLTASKNDQSAAIAIVRF</sequence>
<evidence type="ECO:0000256" key="2">
    <source>
        <dbReference type="SAM" id="SignalP"/>
    </source>
</evidence>
<keyword evidence="2" id="KW-0732">Signal</keyword>
<evidence type="ECO:0000256" key="1">
    <source>
        <dbReference type="SAM" id="MobiDB-lite"/>
    </source>
</evidence>
<organism evidence="3 4">
    <name type="scientific">Thermoanaerobacter pentosaceus</name>
    <dbReference type="NCBI Taxonomy" id="694059"/>
    <lineage>
        <taxon>Bacteria</taxon>
        <taxon>Bacillati</taxon>
        <taxon>Bacillota</taxon>
        <taxon>Clostridia</taxon>
        <taxon>Thermoanaerobacterales</taxon>
        <taxon>Thermoanaerobacteraceae</taxon>
        <taxon>Thermoanaerobacter</taxon>
    </lineage>
</organism>
<accession>A0ABT9M3D8</accession>
<proteinExistence type="predicted"/>
<feature type="signal peptide" evidence="2">
    <location>
        <begin position="1"/>
        <end position="26"/>
    </location>
</feature>
<feature type="compositionally biased region" description="Polar residues" evidence="1">
    <location>
        <begin position="134"/>
        <end position="149"/>
    </location>
</feature>
<feature type="region of interest" description="Disordered" evidence="1">
    <location>
        <begin position="76"/>
        <end position="158"/>
    </location>
</feature>
<feature type="compositionally biased region" description="Low complexity" evidence="1">
    <location>
        <begin position="188"/>
        <end position="197"/>
    </location>
</feature>
<feature type="compositionally biased region" description="Polar residues" evidence="1">
    <location>
        <begin position="76"/>
        <end position="92"/>
    </location>
</feature>
<feature type="region of interest" description="Disordered" evidence="1">
    <location>
        <begin position="30"/>
        <end position="50"/>
    </location>
</feature>
<gene>
    <name evidence="3" type="ORF">J2S24_001113</name>
</gene>
<dbReference type="EMBL" id="JAURUP010000009">
    <property type="protein sequence ID" value="MDP9750642.1"/>
    <property type="molecule type" value="Genomic_DNA"/>
</dbReference>
<evidence type="ECO:0008006" key="5">
    <source>
        <dbReference type="Google" id="ProtNLM"/>
    </source>
</evidence>
<name>A0ABT9M3D8_9THEO</name>
<dbReference type="RefSeq" id="WP_307681063.1">
    <property type="nucleotide sequence ID" value="NZ_JAURUP010000009.1"/>
</dbReference>
<feature type="region of interest" description="Disordered" evidence="1">
    <location>
        <begin position="178"/>
        <end position="199"/>
    </location>
</feature>